<accession>A0A5K7WXP6</accession>
<gene>
    <name evidence="1" type="ORF">St703_20800</name>
</gene>
<sequence length="56" mass="6434">MQNYETKEALIAEIQKTAQLFISEFDEVAEAMKDKRLDPVDRTPQEMIACTICRNG</sequence>
<dbReference type="InterPro" id="IPR012550">
    <property type="entry name" value="DUF1706"/>
</dbReference>
<evidence type="ECO:0000313" key="1">
    <source>
        <dbReference type="EMBL" id="BBN99375.1"/>
    </source>
</evidence>
<dbReference type="Gene3D" id="1.20.120.450">
    <property type="entry name" value="dinb family like domain"/>
    <property type="match status" value="1"/>
</dbReference>
<dbReference type="InterPro" id="IPR034660">
    <property type="entry name" value="DinB/YfiT-like"/>
</dbReference>
<dbReference type="EMBL" id="AP021853">
    <property type="protein sequence ID" value="BBN99375.1"/>
    <property type="molecule type" value="Genomic_DNA"/>
</dbReference>
<dbReference type="Proteomes" id="UP000326951">
    <property type="component" value="Chromosome"/>
</dbReference>
<reference evidence="1 2" key="1">
    <citation type="submission" date="2019-09" db="EMBL/GenBank/DDBJ databases">
        <title>Complete genome sequence of Sporolactobacillus terrae 70-3.</title>
        <authorList>
            <person name="Tanaka N."/>
            <person name="Shiwa Y."/>
            <person name="Fujita N."/>
            <person name="Tanasupawat S."/>
        </authorList>
    </citation>
    <scope>NUCLEOTIDE SEQUENCE [LARGE SCALE GENOMIC DNA]</scope>
    <source>
        <strain evidence="1 2">70-3</strain>
    </source>
</reference>
<dbReference type="AlphaFoldDB" id="A0A5K7WXP6"/>
<proteinExistence type="predicted"/>
<protein>
    <submittedName>
        <fullName evidence="1">Uncharacterized protein</fullName>
    </submittedName>
</protein>
<name>A0A5K7WXP6_9BACL</name>
<evidence type="ECO:0000313" key="2">
    <source>
        <dbReference type="Proteomes" id="UP000326951"/>
    </source>
</evidence>
<dbReference type="RefSeq" id="WP_172968994.1">
    <property type="nucleotide sequence ID" value="NZ_AP021853.1"/>
</dbReference>
<dbReference type="Pfam" id="PF08020">
    <property type="entry name" value="DUF1706"/>
    <property type="match status" value="1"/>
</dbReference>
<organism evidence="1 2">
    <name type="scientific">Sporolactobacillus terrae</name>
    <dbReference type="NCBI Taxonomy" id="269673"/>
    <lineage>
        <taxon>Bacteria</taxon>
        <taxon>Bacillati</taxon>
        <taxon>Bacillota</taxon>
        <taxon>Bacilli</taxon>
        <taxon>Bacillales</taxon>
        <taxon>Sporolactobacillaceae</taxon>
        <taxon>Sporolactobacillus</taxon>
    </lineage>
</organism>